<keyword evidence="3" id="KW-0539">Nucleus</keyword>
<dbReference type="Pfam" id="PF00385">
    <property type="entry name" value="Chromo"/>
    <property type="match status" value="1"/>
</dbReference>
<dbReference type="InterPro" id="IPR023780">
    <property type="entry name" value="Chromo_domain"/>
</dbReference>
<evidence type="ECO:0000259" key="5">
    <source>
        <dbReference type="PROSITE" id="PS50013"/>
    </source>
</evidence>
<dbReference type="GO" id="GO:0006338">
    <property type="term" value="P:chromatin remodeling"/>
    <property type="evidence" value="ECO:0007669"/>
    <property type="project" value="UniProtKB-ARBA"/>
</dbReference>
<protein>
    <recommendedName>
        <fullName evidence="5">Chromo domain-containing protein</fullName>
    </recommendedName>
</protein>
<dbReference type="Proteomes" id="UP001172673">
    <property type="component" value="Unassembled WGS sequence"/>
</dbReference>
<proteinExistence type="predicted"/>
<feature type="domain" description="Chromo" evidence="5">
    <location>
        <begin position="17"/>
        <end position="75"/>
    </location>
</feature>
<feature type="compositionally biased region" description="Basic and acidic residues" evidence="4">
    <location>
        <begin position="92"/>
        <end position="102"/>
    </location>
</feature>
<feature type="compositionally biased region" description="Basic and acidic residues" evidence="4">
    <location>
        <begin position="304"/>
        <end position="338"/>
    </location>
</feature>
<dbReference type="InterPro" id="IPR000953">
    <property type="entry name" value="Chromo/chromo_shadow_dom"/>
</dbReference>
<evidence type="ECO:0000256" key="1">
    <source>
        <dbReference type="ARBA" id="ARBA00004123"/>
    </source>
</evidence>
<dbReference type="InterPro" id="IPR016197">
    <property type="entry name" value="Chromo-like_dom_sf"/>
</dbReference>
<feature type="compositionally biased region" description="Polar residues" evidence="4">
    <location>
        <begin position="104"/>
        <end position="121"/>
    </location>
</feature>
<comment type="caution">
    <text evidence="6">The sequence shown here is derived from an EMBL/GenBank/DDBJ whole genome shotgun (WGS) entry which is preliminary data.</text>
</comment>
<dbReference type="CDD" id="cd18966">
    <property type="entry name" value="chromodomain"/>
    <property type="match status" value="1"/>
</dbReference>
<evidence type="ECO:0000313" key="6">
    <source>
        <dbReference type="EMBL" id="KAJ9602012.1"/>
    </source>
</evidence>
<dbReference type="EMBL" id="JAPDRK010000030">
    <property type="protein sequence ID" value="KAJ9602012.1"/>
    <property type="molecule type" value="Genomic_DNA"/>
</dbReference>
<dbReference type="PANTHER" id="PTHR22812">
    <property type="entry name" value="CHROMOBOX PROTEIN"/>
    <property type="match status" value="1"/>
</dbReference>
<dbReference type="GO" id="GO:0005634">
    <property type="term" value="C:nucleus"/>
    <property type="evidence" value="ECO:0007669"/>
    <property type="project" value="UniProtKB-SubCell"/>
</dbReference>
<evidence type="ECO:0000313" key="7">
    <source>
        <dbReference type="Proteomes" id="UP001172673"/>
    </source>
</evidence>
<name>A0AA38UDV3_9EURO</name>
<feature type="compositionally biased region" description="Basic residues" evidence="4">
    <location>
        <begin position="136"/>
        <end position="148"/>
    </location>
</feature>
<feature type="compositionally biased region" description="Polar residues" evidence="4">
    <location>
        <begin position="381"/>
        <end position="406"/>
    </location>
</feature>
<dbReference type="AlphaFoldDB" id="A0AA38UDV3"/>
<gene>
    <name evidence="6" type="ORF">H2200_013571</name>
</gene>
<feature type="region of interest" description="Disordered" evidence="4">
    <location>
        <begin position="230"/>
        <end position="484"/>
    </location>
</feature>
<accession>A0AA38UDV3</accession>
<feature type="region of interest" description="Disordered" evidence="4">
    <location>
        <begin position="706"/>
        <end position="731"/>
    </location>
</feature>
<dbReference type="InterPro" id="IPR051219">
    <property type="entry name" value="Heterochromatin_chromo-domain"/>
</dbReference>
<reference evidence="6" key="1">
    <citation type="submission" date="2022-10" db="EMBL/GenBank/DDBJ databases">
        <title>Culturing micro-colonial fungi from biological soil crusts in the Mojave desert and describing Neophaeococcomyces mojavensis, and introducing the new genera and species Taxawa tesnikishii.</title>
        <authorList>
            <person name="Kurbessoian T."/>
            <person name="Stajich J.E."/>
        </authorList>
    </citation>
    <scope>NUCLEOTIDE SEQUENCE</scope>
    <source>
        <strain evidence="6">TK_41</strain>
    </source>
</reference>
<feature type="compositionally biased region" description="Polar residues" evidence="4">
    <location>
        <begin position="150"/>
        <end position="162"/>
    </location>
</feature>
<feature type="compositionally biased region" description="Polar residues" evidence="4">
    <location>
        <begin position="247"/>
        <end position="263"/>
    </location>
</feature>
<feature type="compositionally biased region" description="Basic and acidic residues" evidence="4">
    <location>
        <begin position="267"/>
        <end position="282"/>
    </location>
</feature>
<feature type="compositionally biased region" description="Basic and acidic residues" evidence="4">
    <location>
        <begin position="459"/>
        <end position="481"/>
    </location>
</feature>
<organism evidence="6 7">
    <name type="scientific">Cladophialophora chaetospira</name>
    <dbReference type="NCBI Taxonomy" id="386627"/>
    <lineage>
        <taxon>Eukaryota</taxon>
        <taxon>Fungi</taxon>
        <taxon>Dikarya</taxon>
        <taxon>Ascomycota</taxon>
        <taxon>Pezizomycotina</taxon>
        <taxon>Eurotiomycetes</taxon>
        <taxon>Chaetothyriomycetidae</taxon>
        <taxon>Chaetothyriales</taxon>
        <taxon>Herpotrichiellaceae</taxon>
        <taxon>Cladophialophora</taxon>
    </lineage>
</organism>
<comment type="subcellular location">
    <subcellularLocation>
        <location evidence="1">Nucleus</location>
    </subcellularLocation>
</comment>
<feature type="region of interest" description="Disordered" evidence="4">
    <location>
        <begin position="90"/>
        <end position="200"/>
    </location>
</feature>
<dbReference type="SMART" id="SM00298">
    <property type="entry name" value="CHROMO"/>
    <property type="match status" value="1"/>
</dbReference>
<feature type="compositionally biased region" description="Polar residues" evidence="4">
    <location>
        <begin position="440"/>
        <end position="455"/>
    </location>
</feature>
<evidence type="ECO:0000256" key="4">
    <source>
        <dbReference type="SAM" id="MobiDB-lite"/>
    </source>
</evidence>
<comment type="subunit">
    <text evidence="2">Component of the NuA4 histone acetyltransferase complex.</text>
</comment>
<feature type="compositionally biased region" description="Polar residues" evidence="4">
    <location>
        <begin position="363"/>
        <end position="374"/>
    </location>
</feature>
<dbReference type="Gene3D" id="2.40.50.40">
    <property type="match status" value="1"/>
</dbReference>
<dbReference type="SUPFAM" id="SSF54160">
    <property type="entry name" value="Chromo domain-like"/>
    <property type="match status" value="1"/>
</dbReference>
<evidence type="ECO:0000256" key="3">
    <source>
        <dbReference type="ARBA" id="ARBA00023242"/>
    </source>
</evidence>
<sequence>MSDEDSNASDVEEEPEYEVERILAESIADRKVVYLVKWQNYDDNQCTWEPAENFLTPDTLADWQRQLANNDTLDEDEVAGVQARMDAFQNRQQEDAVDHDPGKSQPTTKRLRDSSPTSTQPAAKRPRDASPAAKNPHSHVTAKPKKRSAQMFQSDQVSSVSSIAPKPRTNIVNIPASASDKQGSPTISFAPKPTSKPVNVVQPAQQRGPSVAAASKPAVSKVTKVSVPVGSRKLSSSDGAAKPSHIKNLTGQRFRNLSHQNNYAKKARQEPAPDMSKLDLRSPNEWSTGGIGPTSKTTGTVPSIEDRGSPLFVPEHESELRFRPEESPSEKDTQDKPENTVAASKSSEVVNTSQEHHTEPVNWATSGSVHVTSTVEKHVTSTKSGNTVSTKSWTSAASESKPTSGSRPAIMPRIPDSLNVEKAAQNGRDPAGVTERRSSTTRVVSEGQATSNATTYAFAERRPPPVRRESRDPIESDRDEPVLPPKFQEVVNPHQSFKDKQVLLRFGAHEVGEATLLGLPQWFSGKLNGIKENFAPVVMIYFQEQYVMNVKDFANFALHLDKRQHGHFAVEAAGSTSTAIESLCQYLESNDVGAIWEYPQPGDSLILVIYSCRAPGWQHLGQAKTRDARLHVALLNKVPGFFLVNAPVRNDQPVAYKRNADPPQPHPDVGRPRLQLSISDDASYVQSPTNLPTPLTAAPIDRAPTFLAQTPKSPGRRETMPYSKSMDWTPSTPAAESHVSFSANFERMVDGLDKQQRPRIFIAFAKARPAEAKAVTDWLIQHLGARYIFSDNQKDEWTEFLGELVSNPGLILFHDRYPCYCDIPHLYKFLKPASLWCFNVSFRNRDEPLSRLFPRGNVLCITEDSLLHHSEGALAAMEWFERGSINKEQFWKLVLPPDFVSWVLRQANMVDEKVQVRHMDMLETWYDLRKRSSKASSTKGRRYEDPDKMLRDRTMVDDDQLLLSPKDLPKYVDWDTADMRHDAVCARDTAFLKYFIGWSVVNVSKYRNFTVVDAKHTNKTQHQSWHIYFREPASYERQEEK</sequence>
<keyword evidence="7" id="KW-1185">Reference proteome</keyword>
<dbReference type="PROSITE" id="PS50013">
    <property type="entry name" value="CHROMO_2"/>
    <property type="match status" value="1"/>
</dbReference>
<evidence type="ECO:0000256" key="2">
    <source>
        <dbReference type="ARBA" id="ARBA00011353"/>
    </source>
</evidence>
<feature type="compositionally biased region" description="Polar residues" evidence="4">
    <location>
        <begin position="341"/>
        <end position="353"/>
    </location>
</feature>
<feature type="region of interest" description="Disordered" evidence="4">
    <location>
        <begin position="654"/>
        <end position="673"/>
    </location>
</feature>